<dbReference type="Pfam" id="PF01638">
    <property type="entry name" value="HxlR"/>
    <property type="match status" value="1"/>
</dbReference>
<evidence type="ECO:0000256" key="1">
    <source>
        <dbReference type="ARBA" id="ARBA00023015"/>
    </source>
</evidence>
<keyword evidence="1" id="KW-0805">Transcription regulation</keyword>
<keyword evidence="3" id="KW-0804">Transcription</keyword>
<evidence type="ECO:0000313" key="6">
    <source>
        <dbReference type="Proteomes" id="UP000249061"/>
    </source>
</evidence>
<dbReference type="AlphaFoldDB" id="A0A2W5T3U6"/>
<keyword evidence="2" id="KW-0238">DNA-binding</keyword>
<reference evidence="5 6" key="1">
    <citation type="submission" date="2017-08" db="EMBL/GenBank/DDBJ databases">
        <title>Infants hospitalized years apart are colonized by the same room-sourced microbial strains.</title>
        <authorList>
            <person name="Brooks B."/>
            <person name="Olm M.R."/>
            <person name="Firek B.A."/>
            <person name="Baker R."/>
            <person name="Thomas B.C."/>
            <person name="Morowitz M.J."/>
            <person name="Banfield J.F."/>
        </authorList>
    </citation>
    <scope>NUCLEOTIDE SEQUENCE [LARGE SCALE GENOMIC DNA]</scope>
    <source>
        <strain evidence="5">S2_003_000_R2_14</strain>
    </source>
</reference>
<feature type="domain" description="HTH hxlR-type" evidence="4">
    <location>
        <begin position="3"/>
        <end position="101"/>
    </location>
</feature>
<organism evidence="5 6">
    <name type="scientific">Archangium gephyra</name>
    <dbReference type="NCBI Taxonomy" id="48"/>
    <lineage>
        <taxon>Bacteria</taxon>
        <taxon>Pseudomonadati</taxon>
        <taxon>Myxococcota</taxon>
        <taxon>Myxococcia</taxon>
        <taxon>Myxococcales</taxon>
        <taxon>Cystobacterineae</taxon>
        <taxon>Archangiaceae</taxon>
        <taxon>Archangium</taxon>
    </lineage>
</organism>
<dbReference type="Gene3D" id="1.10.10.10">
    <property type="entry name" value="Winged helix-like DNA-binding domain superfamily/Winged helix DNA-binding domain"/>
    <property type="match status" value="1"/>
</dbReference>
<dbReference type="GO" id="GO:0003677">
    <property type="term" value="F:DNA binding"/>
    <property type="evidence" value="ECO:0007669"/>
    <property type="project" value="UniProtKB-KW"/>
</dbReference>
<dbReference type="InterPro" id="IPR036390">
    <property type="entry name" value="WH_DNA-bd_sf"/>
</dbReference>
<dbReference type="PANTHER" id="PTHR33204">
    <property type="entry name" value="TRANSCRIPTIONAL REGULATOR, MARR FAMILY"/>
    <property type="match status" value="1"/>
</dbReference>
<name>A0A2W5T3U6_9BACT</name>
<dbReference type="Proteomes" id="UP000249061">
    <property type="component" value="Unassembled WGS sequence"/>
</dbReference>
<dbReference type="EMBL" id="QFQP01000030">
    <property type="protein sequence ID" value="PZR07533.1"/>
    <property type="molecule type" value="Genomic_DNA"/>
</dbReference>
<accession>A0A2W5T3U6</accession>
<dbReference type="SUPFAM" id="SSF46785">
    <property type="entry name" value="Winged helix' DNA-binding domain"/>
    <property type="match status" value="1"/>
</dbReference>
<dbReference type="InterPro" id="IPR036388">
    <property type="entry name" value="WH-like_DNA-bd_sf"/>
</dbReference>
<protein>
    <submittedName>
        <fullName evidence="5">Transcriptional regulator</fullName>
    </submittedName>
</protein>
<sequence>MQLPVELAVTTLGGKWKVVLLARLKERPHRYAELRTAIPALSDKVLTARLRELVEAGLVVQRKHGRRGAPSSYSLSPRGEQLRPALEALYAWGLDEAARSGSTFGPTLLR</sequence>
<evidence type="ECO:0000259" key="4">
    <source>
        <dbReference type="PROSITE" id="PS51118"/>
    </source>
</evidence>
<dbReference type="PANTHER" id="PTHR33204:SF29">
    <property type="entry name" value="TRANSCRIPTIONAL REGULATOR"/>
    <property type="match status" value="1"/>
</dbReference>
<dbReference type="PROSITE" id="PS51118">
    <property type="entry name" value="HTH_HXLR"/>
    <property type="match status" value="1"/>
</dbReference>
<comment type="caution">
    <text evidence="5">The sequence shown here is derived from an EMBL/GenBank/DDBJ whole genome shotgun (WGS) entry which is preliminary data.</text>
</comment>
<proteinExistence type="predicted"/>
<dbReference type="InterPro" id="IPR002577">
    <property type="entry name" value="HTH_HxlR"/>
</dbReference>
<gene>
    <name evidence="5" type="ORF">DI536_27045</name>
</gene>
<evidence type="ECO:0000256" key="3">
    <source>
        <dbReference type="ARBA" id="ARBA00023163"/>
    </source>
</evidence>
<evidence type="ECO:0000313" key="5">
    <source>
        <dbReference type="EMBL" id="PZR07533.1"/>
    </source>
</evidence>
<evidence type="ECO:0000256" key="2">
    <source>
        <dbReference type="ARBA" id="ARBA00023125"/>
    </source>
</evidence>